<evidence type="ECO:0000313" key="1">
    <source>
        <dbReference type="EMBL" id="GAG18259.1"/>
    </source>
</evidence>
<organism evidence="1">
    <name type="scientific">marine sediment metagenome</name>
    <dbReference type="NCBI Taxonomy" id="412755"/>
    <lineage>
        <taxon>unclassified sequences</taxon>
        <taxon>metagenomes</taxon>
        <taxon>ecological metagenomes</taxon>
    </lineage>
</organism>
<dbReference type="EMBL" id="BARS01032769">
    <property type="protein sequence ID" value="GAG18259.1"/>
    <property type="molecule type" value="Genomic_DNA"/>
</dbReference>
<feature type="non-terminal residue" evidence="1">
    <location>
        <position position="1"/>
    </location>
</feature>
<dbReference type="AlphaFoldDB" id="X0VIY3"/>
<proteinExistence type="predicted"/>
<gene>
    <name evidence="1" type="ORF">S01H1_50830</name>
</gene>
<sequence length="36" mass="4212">AFGMFMDDLNIERGEIVRNKDGEPDRVKLTRRFDIG</sequence>
<protein>
    <submittedName>
        <fullName evidence="1">Uncharacterized protein</fullName>
    </submittedName>
</protein>
<reference evidence="1" key="1">
    <citation type="journal article" date="2014" name="Front. Microbiol.">
        <title>High frequency of phylogenetically diverse reductive dehalogenase-homologous genes in deep subseafloor sedimentary metagenomes.</title>
        <authorList>
            <person name="Kawai M."/>
            <person name="Futagami T."/>
            <person name="Toyoda A."/>
            <person name="Takaki Y."/>
            <person name="Nishi S."/>
            <person name="Hori S."/>
            <person name="Arai W."/>
            <person name="Tsubouchi T."/>
            <person name="Morono Y."/>
            <person name="Uchiyama I."/>
            <person name="Ito T."/>
            <person name="Fujiyama A."/>
            <person name="Inagaki F."/>
            <person name="Takami H."/>
        </authorList>
    </citation>
    <scope>NUCLEOTIDE SEQUENCE</scope>
    <source>
        <strain evidence="1">Expedition CK06-06</strain>
    </source>
</reference>
<name>X0VIY3_9ZZZZ</name>
<comment type="caution">
    <text evidence="1">The sequence shown here is derived from an EMBL/GenBank/DDBJ whole genome shotgun (WGS) entry which is preliminary data.</text>
</comment>
<accession>X0VIY3</accession>